<keyword evidence="4" id="KW-0539">Nucleus</keyword>
<evidence type="ECO:0000313" key="8">
    <source>
        <dbReference type="EMBL" id="CAI9086977.1"/>
    </source>
</evidence>
<feature type="region of interest" description="Disordered" evidence="6">
    <location>
        <begin position="1"/>
        <end position="145"/>
    </location>
</feature>
<feature type="domain" description="RRM" evidence="7">
    <location>
        <begin position="248"/>
        <end position="323"/>
    </location>
</feature>
<evidence type="ECO:0000256" key="4">
    <source>
        <dbReference type="ARBA" id="ARBA00023242"/>
    </source>
</evidence>
<evidence type="ECO:0000256" key="1">
    <source>
        <dbReference type="ARBA" id="ARBA00004123"/>
    </source>
</evidence>
<keyword evidence="2" id="KW-0677">Repeat</keyword>
<dbReference type="CDD" id="cd12460">
    <property type="entry name" value="RRM2_CID8_like"/>
    <property type="match status" value="1"/>
</dbReference>
<dbReference type="Gene3D" id="3.30.70.330">
    <property type="match status" value="2"/>
</dbReference>
<dbReference type="GO" id="GO:0005634">
    <property type="term" value="C:nucleus"/>
    <property type="evidence" value="ECO:0007669"/>
    <property type="project" value="UniProtKB-SubCell"/>
</dbReference>
<dbReference type="Proteomes" id="UP001161247">
    <property type="component" value="Unassembled WGS sequence"/>
</dbReference>
<feature type="compositionally biased region" description="Basic residues" evidence="6">
    <location>
        <begin position="219"/>
        <end position="234"/>
    </location>
</feature>
<dbReference type="FunFam" id="3.30.70.330:FF:000530">
    <property type="entry name" value="Polyadenylate-binding protein-interacting protein 11"/>
    <property type="match status" value="1"/>
</dbReference>
<dbReference type="Pfam" id="PF00076">
    <property type="entry name" value="RRM_1"/>
    <property type="match status" value="2"/>
</dbReference>
<keyword evidence="9" id="KW-1185">Reference proteome</keyword>
<organism evidence="8 9">
    <name type="scientific">Oldenlandia corymbosa var. corymbosa</name>
    <dbReference type="NCBI Taxonomy" id="529605"/>
    <lineage>
        <taxon>Eukaryota</taxon>
        <taxon>Viridiplantae</taxon>
        <taxon>Streptophyta</taxon>
        <taxon>Embryophyta</taxon>
        <taxon>Tracheophyta</taxon>
        <taxon>Spermatophyta</taxon>
        <taxon>Magnoliopsida</taxon>
        <taxon>eudicotyledons</taxon>
        <taxon>Gunneridae</taxon>
        <taxon>Pentapetalae</taxon>
        <taxon>asterids</taxon>
        <taxon>lamiids</taxon>
        <taxon>Gentianales</taxon>
        <taxon>Rubiaceae</taxon>
        <taxon>Rubioideae</taxon>
        <taxon>Spermacoceae</taxon>
        <taxon>Hedyotis-Oldenlandia complex</taxon>
        <taxon>Oldenlandia</taxon>
    </lineage>
</organism>
<dbReference type="GO" id="GO:0003729">
    <property type="term" value="F:mRNA binding"/>
    <property type="evidence" value="ECO:0007669"/>
    <property type="project" value="UniProtKB-ARBA"/>
</dbReference>
<evidence type="ECO:0000256" key="3">
    <source>
        <dbReference type="ARBA" id="ARBA00022884"/>
    </source>
</evidence>
<sequence>MAVVENAGISVSGSSNRAADPNVPALAHDDDIADHSQSTKPVTTANQNSSSLLRSTTKPGPATPPSSADHSVPVTLMAHQQPSSVNGHPPATTQMNNGSGIQQHHHGINGNGLPDRNHSSNYHHHHHHHMNGGGASDGGSDDDAREQGFKREMRDLEEMLFKLNPMAEEFVPPSLAAVNYQRLLPPQAAALAAAGPFGYNAANNYLIHPNSGIPNGNSARRKKSNYNNGKRRMNGRTSMAQRDDVIRRTVYVSDIDHQVTEEQLAALFLGCGQVVDCRVCGDPNSVLRFAFIEFTDEEGARNALSLAGTMLGFYPVRVLPSKTAIAPVNPTFLPRSEDEREMCARTIYCTNIDKKVTHEDVKLFFESICGKVYRLRILGDYQHSTRIAFVEFVMAESAIAALNCSGAVLGSLPIRVSPSKTPVRPRAPRQGMH</sequence>
<feature type="compositionally biased region" description="Polar residues" evidence="6">
    <location>
        <begin position="35"/>
        <end position="58"/>
    </location>
</feature>
<protein>
    <submittedName>
        <fullName evidence="8">OLC1v1020922C1</fullName>
    </submittedName>
</protein>
<dbReference type="PANTHER" id="PTHR32343:SF32">
    <property type="entry name" value="POLYADENYLATE-BINDING PROTEIN-INTERACTING PROTEIN 13"/>
    <property type="match status" value="1"/>
</dbReference>
<evidence type="ECO:0000256" key="6">
    <source>
        <dbReference type="SAM" id="MobiDB-lite"/>
    </source>
</evidence>
<dbReference type="FunFam" id="3.30.70.330:FF:000665">
    <property type="entry name" value="Polyadenylate-binding protein-interacting protein 10"/>
    <property type="match status" value="1"/>
</dbReference>
<name>A0AAV1BV72_OLDCO</name>
<feature type="compositionally biased region" description="Polar residues" evidence="6">
    <location>
        <begin position="78"/>
        <end position="102"/>
    </location>
</feature>
<evidence type="ECO:0000313" key="9">
    <source>
        <dbReference type="Proteomes" id="UP001161247"/>
    </source>
</evidence>
<dbReference type="Pfam" id="PF07145">
    <property type="entry name" value="PAM2"/>
    <property type="match status" value="1"/>
</dbReference>
<keyword evidence="3 5" id="KW-0694">RNA-binding</keyword>
<proteinExistence type="predicted"/>
<comment type="caution">
    <text evidence="8">The sequence shown here is derived from an EMBL/GenBank/DDBJ whole genome shotgun (WGS) entry which is preliminary data.</text>
</comment>
<dbReference type="InterPro" id="IPR035979">
    <property type="entry name" value="RBD_domain_sf"/>
</dbReference>
<dbReference type="EMBL" id="CATKSE010000001">
    <property type="protein sequence ID" value="CAI9086977.1"/>
    <property type="molecule type" value="Genomic_DNA"/>
</dbReference>
<evidence type="ECO:0000256" key="2">
    <source>
        <dbReference type="ARBA" id="ARBA00022737"/>
    </source>
</evidence>
<dbReference type="SUPFAM" id="SSF54928">
    <property type="entry name" value="RNA-binding domain, RBD"/>
    <property type="match status" value="2"/>
</dbReference>
<feature type="region of interest" description="Disordered" evidence="6">
    <location>
        <begin position="213"/>
        <end position="234"/>
    </location>
</feature>
<feature type="compositionally biased region" description="Basic residues" evidence="6">
    <location>
        <begin position="121"/>
        <end position="130"/>
    </location>
</feature>
<dbReference type="InterPro" id="IPR034825">
    <property type="entry name" value="CID8-like_RRM2"/>
</dbReference>
<dbReference type="InterPro" id="IPR012677">
    <property type="entry name" value="Nucleotide-bd_a/b_plait_sf"/>
</dbReference>
<dbReference type="PROSITE" id="PS50102">
    <property type="entry name" value="RRM"/>
    <property type="match status" value="2"/>
</dbReference>
<dbReference type="InterPro" id="IPR000504">
    <property type="entry name" value="RRM_dom"/>
</dbReference>
<dbReference type="InterPro" id="IPR009818">
    <property type="entry name" value="PAM2_motif"/>
</dbReference>
<comment type="subcellular location">
    <subcellularLocation>
        <location evidence="1">Nucleus</location>
    </subcellularLocation>
</comment>
<dbReference type="AlphaFoldDB" id="A0AAV1BV72"/>
<accession>A0AAV1BV72</accession>
<gene>
    <name evidence="8" type="ORF">OLC1_LOCUS24931</name>
</gene>
<dbReference type="CDD" id="cd12459">
    <property type="entry name" value="RRM1_CID8_like"/>
    <property type="match status" value="1"/>
</dbReference>
<dbReference type="InterPro" id="IPR034823">
    <property type="entry name" value="CID8-like_RRM1"/>
</dbReference>
<evidence type="ECO:0000259" key="7">
    <source>
        <dbReference type="PROSITE" id="PS50102"/>
    </source>
</evidence>
<reference evidence="8" key="1">
    <citation type="submission" date="2023-03" db="EMBL/GenBank/DDBJ databases">
        <authorList>
            <person name="Julca I."/>
        </authorList>
    </citation>
    <scope>NUCLEOTIDE SEQUENCE</scope>
</reference>
<feature type="domain" description="RRM" evidence="7">
    <location>
        <begin position="345"/>
        <end position="421"/>
    </location>
</feature>
<dbReference type="PANTHER" id="PTHR32343">
    <property type="entry name" value="SERINE/ARGININE-RICH SPLICING FACTOR"/>
    <property type="match status" value="1"/>
</dbReference>
<evidence type="ECO:0000256" key="5">
    <source>
        <dbReference type="PROSITE-ProRule" id="PRU00176"/>
    </source>
</evidence>
<dbReference type="SMART" id="SM00360">
    <property type="entry name" value="RRM"/>
    <property type="match status" value="2"/>
</dbReference>